<sequence length="481" mass="50812">MSADAITNPPPSESKTARKKREKAEAEAAAKAGQTTAASSTPVEEQSEHLSNGSTALAPSDSPFIKELQKQIRNVTKKLNLMSRLDAILAENEGVSLDDLVASRKINNDQREQALRKPGLQATLAQLEDQITQYKKVDADYQSRMNTQHASLAASHKSEIEALKAQLQKEAEEKSKTELRKKLLTFSQFLRAAAAKRVIEEEADTEESKGFEGVLLLVYGGDEKAVDAAEKLIEGADDAVPSVEGQLLSVKYSQIKSASLSYGPFPDEETAPVESTTEAQVDSVEPEPTVPSSDPTIAHAGLTELGLNQTNGTPAVAEQFDEGAAKEATVDDASANLAAQQQWDNSKNATGGGALAEDSLDESFEMVARDPSETEAVHDPALPQSTNSWADDATAAAQTNAPANATPTNGDDGFHEVERKGGRGGHRGHGEGRGRGGRGRGGFRGDGRGRGRGGFRGDGQRGHGRGGPRGGSETAPAPARS</sequence>
<feature type="compositionally biased region" description="Basic and acidic residues" evidence="2">
    <location>
        <begin position="412"/>
        <end position="421"/>
    </location>
</feature>
<keyword evidence="5" id="KW-1185">Reference proteome</keyword>
<evidence type="ECO:0000256" key="2">
    <source>
        <dbReference type="SAM" id="MobiDB-lite"/>
    </source>
</evidence>
<gene>
    <name evidence="4" type="ORF">AAFC00_005171</name>
</gene>
<feature type="compositionally biased region" description="Basic and acidic residues" evidence="2">
    <location>
        <begin position="367"/>
        <end position="378"/>
    </location>
</feature>
<evidence type="ECO:0000259" key="3">
    <source>
        <dbReference type="Pfam" id="PF26434"/>
    </source>
</evidence>
<dbReference type="Pfam" id="PF26434">
    <property type="entry name" value="YAG7_C"/>
    <property type="match status" value="1"/>
</dbReference>
<organism evidence="4 5">
    <name type="scientific">Neodothiora populina</name>
    <dbReference type="NCBI Taxonomy" id="2781224"/>
    <lineage>
        <taxon>Eukaryota</taxon>
        <taxon>Fungi</taxon>
        <taxon>Dikarya</taxon>
        <taxon>Ascomycota</taxon>
        <taxon>Pezizomycotina</taxon>
        <taxon>Dothideomycetes</taxon>
        <taxon>Dothideomycetidae</taxon>
        <taxon>Dothideales</taxon>
        <taxon>Dothioraceae</taxon>
        <taxon>Neodothiora</taxon>
    </lineage>
</organism>
<feature type="domain" description="YAG7-like dimerisation" evidence="3">
    <location>
        <begin position="177"/>
        <end position="260"/>
    </location>
</feature>
<feature type="compositionally biased region" description="Low complexity" evidence="2">
    <location>
        <begin position="29"/>
        <end position="41"/>
    </location>
</feature>
<name>A0ABR3PL68_9PEZI</name>
<dbReference type="InterPro" id="IPR058602">
    <property type="entry name" value="YAG7_dimerisation_dom"/>
</dbReference>
<dbReference type="RefSeq" id="XP_069202747.1">
    <property type="nucleotide sequence ID" value="XM_069344919.1"/>
</dbReference>
<dbReference type="GeneID" id="95978870"/>
<feature type="coiled-coil region" evidence="1">
    <location>
        <begin position="124"/>
        <end position="182"/>
    </location>
</feature>
<dbReference type="EMBL" id="JBFMKM010000004">
    <property type="protein sequence ID" value="KAL1306475.1"/>
    <property type="molecule type" value="Genomic_DNA"/>
</dbReference>
<feature type="region of interest" description="Disordered" evidence="2">
    <location>
        <begin position="262"/>
        <end position="297"/>
    </location>
</feature>
<accession>A0ABR3PL68</accession>
<protein>
    <recommendedName>
        <fullName evidence="3">YAG7-like dimerisation domain-containing protein</fullName>
    </recommendedName>
</protein>
<reference evidence="4 5" key="1">
    <citation type="submission" date="2024-07" db="EMBL/GenBank/DDBJ databases">
        <title>Draft sequence of the Neodothiora populina.</title>
        <authorList>
            <person name="Drown D.D."/>
            <person name="Schuette U.S."/>
            <person name="Buechlein A.B."/>
            <person name="Rusch D.R."/>
            <person name="Winton L.W."/>
            <person name="Adams G.A."/>
        </authorList>
    </citation>
    <scope>NUCLEOTIDE SEQUENCE [LARGE SCALE GENOMIC DNA]</scope>
    <source>
        <strain evidence="4 5">CPC 39397</strain>
    </source>
</reference>
<proteinExistence type="predicted"/>
<feature type="region of interest" description="Disordered" evidence="2">
    <location>
        <begin position="1"/>
        <end position="62"/>
    </location>
</feature>
<evidence type="ECO:0000313" key="4">
    <source>
        <dbReference type="EMBL" id="KAL1306475.1"/>
    </source>
</evidence>
<dbReference type="Proteomes" id="UP001562354">
    <property type="component" value="Unassembled WGS sequence"/>
</dbReference>
<evidence type="ECO:0000256" key="1">
    <source>
        <dbReference type="SAM" id="Coils"/>
    </source>
</evidence>
<comment type="caution">
    <text evidence="4">The sequence shown here is derived from an EMBL/GenBank/DDBJ whole genome shotgun (WGS) entry which is preliminary data.</text>
</comment>
<feature type="region of interest" description="Disordered" evidence="2">
    <location>
        <begin position="367"/>
        <end position="481"/>
    </location>
</feature>
<feature type="compositionally biased region" description="Low complexity" evidence="2">
    <location>
        <begin position="390"/>
        <end position="409"/>
    </location>
</feature>
<evidence type="ECO:0000313" key="5">
    <source>
        <dbReference type="Proteomes" id="UP001562354"/>
    </source>
</evidence>
<keyword evidence="1" id="KW-0175">Coiled coil</keyword>